<sequence length="36" mass="3964">MSLRFSGLLMYRVITVKLCLSSSSSPSSFSDCLFVT</sequence>
<protein>
    <submittedName>
        <fullName evidence="1">Uncharacterized protein</fullName>
    </submittedName>
</protein>
<evidence type="ECO:0000313" key="1">
    <source>
        <dbReference type="EMBL" id="JAH77655.1"/>
    </source>
</evidence>
<proteinExistence type="predicted"/>
<accession>A0A0E9VJN8</accession>
<organism evidence="1">
    <name type="scientific">Anguilla anguilla</name>
    <name type="common">European freshwater eel</name>
    <name type="synonym">Muraena anguilla</name>
    <dbReference type="NCBI Taxonomy" id="7936"/>
    <lineage>
        <taxon>Eukaryota</taxon>
        <taxon>Metazoa</taxon>
        <taxon>Chordata</taxon>
        <taxon>Craniata</taxon>
        <taxon>Vertebrata</taxon>
        <taxon>Euteleostomi</taxon>
        <taxon>Actinopterygii</taxon>
        <taxon>Neopterygii</taxon>
        <taxon>Teleostei</taxon>
        <taxon>Anguilliformes</taxon>
        <taxon>Anguillidae</taxon>
        <taxon>Anguilla</taxon>
    </lineage>
</organism>
<dbReference type="AlphaFoldDB" id="A0A0E9VJN8"/>
<reference evidence="1" key="2">
    <citation type="journal article" date="2015" name="Fish Shellfish Immunol.">
        <title>Early steps in the European eel (Anguilla anguilla)-Vibrio vulnificus interaction in the gills: Role of the RtxA13 toxin.</title>
        <authorList>
            <person name="Callol A."/>
            <person name="Pajuelo D."/>
            <person name="Ebbesson L."/>
            <person name="Teles M."/>
            <person name="MacKenzie S."/>
            <person name="Amaro C."/>
        </authorList>
    </citation>
    <scope>NUCLEOTIDE SEQUENCE</scope>
</reference>
<name>A0A0E9VJN8_ANGAN</name>
<dbReference type="EMBL" id="GBXM01030922">
    <property type="protein sequence ID" value="JAH77655.1"/>
    <property type="molecule type" value="Transcribed_RNA"/>
</dbReference>
<reference evidence="1" key="1">
    <citation type="submission" date="2014-11" db="EMBL/GenBank/DDBJ databases">
        <authorList>
            <person name="Amaro Gonzalez C."/>
        </authorList>
    </citation>
    <scope>NUCLEOTIDE SEQUENCE</scope>
</reference>